<accession>A0AA39X2B2</accession>
<organism evidence="3 4">
    <name type="scientific">Immersiella caudata</name>
    <dbReference type="NCBI Taxonomy" id="314043"/>
    <lineage>
        <taxon>Eukaryota</taxon>
        <taxon>Fungi</taxon>
        <taxon>Dikarya</taxon>
        <taxon>Ascomycota</taxon>
        <taxon>Pezizomycotina</taxon>
        <taxon>Sordariomycetes</taxon>
        <taxon>Sordariomycetidae</taxon>
        <taxon>Sordariales</taxon>
        <taxon>Lasiosphaeriaceae</taxon>
        <taxon>Immersiella</taxon>
    </lineage>
</organism>
<proteinExistence type="predicted"/>
<feature type="region of interest" description="Disordered" evidence="1">
    <location>
        <begin position="51"/>
        <end position="70"/>
    </location>
</feature>
<dbReference type="InterPro" id="IPR001810">
    <property type="entry name" value="F-box_dom"/>
</dbReference>
<protein>
    <recommendedName>
        <fullName evidence="2">F-box domain-containing protein</fullName>
    </recommendedName>
</protein>
<dbReference type="CDD" id="cd09917">
    <property type="entry name" value="F-box_SF"/>
    <property type="match status" value="1"/>
</dbReference>
<evidence type="ECO:0000313" key="3">
    <source>
        <dbReference type="EMBL" id="KAK0625945.1"/>
    </source>
</evidence>
<dbReference type="EMBL" id="JAULSU010000002">
    <property type="protein sequence ID" value="KAK0625945.1"/>
    <property type="molecule type" value="Genomic_DNA"/>
</dbReference>
<evidence type="ECO:0000313" key="4">
    <source>
        <dbReference type="Proteomes" id="UP001175000"/>
    </source>
</evidence>
<dbReference type="Pfam" id="PF00646">
    <property type="entry name" value="F-box"/>
    <property type="match status" value="1"/>
</dbReference>
<dbReference type="Proteomes" id="UP001175000">
    <property type="component" value="Unassembled WGS sequence"/>
</dbReference>
<feature type="domain" description="F-box" evidence="2">
    <location>
        <begin position="9"/>
        <end position="49"/>
    </location>
</feature>
<evidence type="ECO:0000259" key="2">
    <source>
        <dbReference type="Pfam" id="PF00646"/>
    </source>
</evidence>
<evidence type="ECO:0000256" key="1">
    <source>
        <dbReference type="SAM" id="MobiDB-lite"/>
    </source>
</evidence>
<name>A0AA39X2B2_9PEZI</name>
<dbReference type="SUPFAM" id="SSF81383">
    <property type="entry name" value="F-box domain"/>
    <property type="match status" value="1"/>
</dbReference>
<sequence>MQQNGTNALCSLSDDILLRIMRSADPVSLFCLRRTSRTFMRLFSDREFRSLHDDSNKNWPVTGRPHPGTP</sequence>
<dbReference type="InterPro" id="IPR036047">
    <property type="entry name" value="F-box-like_dom_sf"/>
</dbReference>
<reference evidence="3" key="1">
    <citation type="submission" date="2023-06" db="EMBL/GenBank/DDBJ databases">
        <title>Genome-scale phylogeny and comparative genomics of the fungal order Sordariales.</title>
        <authorList>
            <consortium name="Lawrence Berkeley National Laboratory"/>
            <person name="Hensen N."/>
            <person name="Bonometti L."/>
            <person name="Westerberg I."/>
            <person name="Brannstrom I.O."/>
            <person name="Guillou S."/>
            <person name="Cros-Aarteil S."/>
            <person name="Calhoun S."/>
            <person name="Haridas S."/>
            <person name="Kuo A."/>
            <person name="Mondo S."/>
            <person name="Pangilinan J."/>
            <person name="Riley R."/>
            <person name="Labutti K."/>
            <person name="Andreopoulos B."/>
            <person name="Lipzen A."/>
            <person name="Chen C."/>
            <person name="Yanf M."/>
            <person name="Daum C."/>
            <person name="Ng V."/>
            <person name="Clum A."/>
            <person name="Steindorff A."/>
            <person name="Ohm R."/>
            <person name="Martin F."/>
            <person name="Silar P."/>
            <person name="Natvig D."/>
            <person name="Lalanne C."/>
            <person name="Gautier V."/>
            <person name="Ament-Velasquez S.L."/>
            <person name="Kruys A."/>
            <person name="Hutchinson M.I."/>
            <person name="Powell A.J."/>
            <person name="Barry K."/>
            <person name="Miller A.N."/>
            <person name="Grigoriev I.V."/>
            <person name="Debuchy R."/>
            <person name="Gladieux P."/>
            <person name="Thoren M.H."/>
            <person name="Johannesson H."/>
        </authorList>
    </citation>
    <scope>NUCLEOTIDE SEQUENCE</scope>
    <source>
        <strain evidence="3">CBS 606.72</strain>
    </source>
</reference>
<dbReference type="AlphaFoldDB" id="A0AA39X2B2"/>
<gene>
    <name evidence="3" type="ORF">B0T14DRAFT_508810</name>
</gene>
<keyword evidence="4" id="KW-1185">Reference proteome</keyword>
<comment type="caution">
    <text evidence="3">The sequence shown here is derived from an EMBL/GenBank/DDBJ whole genome shotgun (WGS) entry which is preliminary data.</text>
</comment>